<feature type="compositionally biased region" description="Basic and acidic residues" evidence="11">
    <location>
        <begin position="1"/>
        <end position="20"/>
    </location>
</feature>
<accession>A0ABN2VUC3</accession>
<comment type="subcellular location">
    <subcellularLocation>
        <location evidence="2">Cell membrane</location>
    </subcellularLocation>
</comment>
<evidence type="ECO:0000256" key="6">
    <source>
        <dbReference type="ARBA" id="ARBA00022692"/>
    </source>
</evidence>
<feature type="transmembrane region" description="Helical" evidence="12">
    <location>
        <begin position="44"/>
        <end position="69"/>
    </location>
</feature>
<evidence type="ECO:0000256" key="9">
    <source>
        <dbReference type="ARBA" id="ARBA00023012"/>
    </source>
</evidence>
<keyword evidence="9" id="KW-0902">Two-component regulatory system</keyword>
<dbReference type="InterPro" id="IPR003661">
    <property type="entry name" value="HisK_dim/P_dom"/>
</dbReference>
<comment type="caution">
    <text evidence="15">The sequence shown here is derived from an EMBL/GenBank/DDBJ whole genome shotgun (WGS) entry which is preliminary data.</text>
</comment>
<comment type="catalytic activity">
    <reaction evidence="1">
        <text>ATP + protein L-histidine = ADP + protein N-phospho-L-histidine.</text>
        <dbReference type="EC" id="2.7.13.3"/>
    </reaction>
</comment>
<dbReference type="Gene3D" id="1.10.287.130">
    <property type="match status" value="1"/>
</dbReference>
<keyword evidence="5" id="KW-0808">Transferase</keyword>
<dbReference type="EC" id="2.7.13.3" evidence="3"/>
<organism evidence="15 16">
    <name type="scientific">Aeromicrobium halocynthiae</name>
    <dbReference type="NCBI Taxonomy" id="560557"/>
    <lineage>
        <taxon>Bacteria</taxon>
        <taxon>Bacillati</taxon>
        <taxon>Actinomycetota</taxon>
        <taxon>Actinomycetes</taxon>
        <taxon>Propionibacteriales</taxon>
        <taxon>Nocardioidaceae</taxon>
        <taxon>Aeromicrobium</taxon>
    </lineage>
</organism>
<dbReference type="InterPro" id="IPR003660">
    <property type="entry name" value="HAMP_dom"/>
</dbReference>
<keyword evidence="8 12" id="KW-1133">Transmembrane helix</keyword>
<dbReference type="Pfam" id="PF02518">
    <property type="entry name" value="HATPase_c"/>
    <property type="match status" value="1"/>
</dbReference>
<dbReference type="InterPro" id="IPR036890">
    <property type="entry name" value="HATPase_C_sf"/>
</dbReference>
<evidence type="ECO:0000256" key="7">
    <source>
        <dbReference type="ARBA" id="ARBA00022777"/>
    </source>
</evidence>
<evidence type="ECO:0000256" key="11">
    <source>
        <dbReference type="SAM" id="MobiDB-lite"/>
    </source>
</evidence>
<dbReference type="PROSITE" id="PS50109">
    <property type="entry name" value="HIS_KIN"/>
    <property type="match status" value="1"/>
</dbReference>
<dbReference type="SMART" id="SM00388">
    <property type="entry name" value="HisKA"/>
    <property type="match status" value="1"/>
</dbReference>
<evidence type="ECO:0000256" key="3">
    <source>
        <dbReference type="ARBA" id="ARBA00012438"/>
    </source>
</evidence>
<dbReference type="PROSITE" id="PS50885">
    <property type="entry name" value="HAMP"/>
    <property type="match status" value="1"/>
</dbReference>
<sequence length="493" mass="52685">MSDTVRRTTPAEDDSAERTPRRPVGSAVDAVHRAVTPWTSRASLALRVALLTTAAVAAVLAVASAVVYVTVRAELQDALDESLLKRADAAVAAGYSPSSMNEADADLLSAFGIRFIAVEGGQVFTRRADADFPYDRREIAVSIGQSQSSRRTTTIDGEPYRVVAVQAGPGQALVLAQSMESTQRSLDRLQLVLLLTSALGVLVAGLAGWVVATNGLRPVRRLTAATERVARTNELRPIEVTGDDELARLSTSFNHMLLALDASQERQRQLVADAGHELRTPLTSLRTNIELLGQASENPDRSLTAEQSGEIMADVRAQLQELTTLVGDLVELARDEPLDRSPEVLDLAEVVEQAVDRVRPRAQGLTLDVELRTWAVFGEPALLERAITNLLDNAVKWSPESGTVTVRLADGVLTVADQGPGIAEADLPHVFDRFYRSREARTMPGSGLGLSIARRAAERHGGSVDAHCPEAGGTVLTLTVPGLEEGAGAGRRG</sequence>
<dbReference type="EMBL" id="BAAAPY010000002">
    <property type="protein sequence ID" value="GAA2073125.1"/>
    <property type="molecule type" value="Genomic_DNA"/>
</dbReference>
<evidence type="ECO:0000256" key="10">
    <source>
        <dbReference type="ARBA" id="ARBA00023136"/>
    </source>
</evidence>
<dbReference type="PANTHER" id="PTHR45436:SF5">
    <property type="entry name" value="SENSOR HISTIDINE KINASE TRCS"/>
    <property type="match status" value="1"/>
</dbReference>
<evidence type="ECO:0000256" key="8">
    <source>
        <dbReference type="ARBA" id="ARBA00022989"/>
    </source>
</evidence>
<dbReference type="RefSeq" id="WP_344325045.1">
    <property type="nucleotide sequence ID" value="NZ_BAAAPY010000002.1"/>
</dbReference>
<dbReference type="Pfam" id="PF00512">
    <property type="entry name" value="HisKA"/>
    <property type="match status" value="1"/>
</dbReference>
<dbReference type="Gene3D" id="6.10.340.10">
    <property type="match status" value="1"/>
</dbReference>
<keyword evidence="6 12" id="KW-0812">Transmembrane</keyword>
<keyword evidence="16" id="KW-1185">Reference proteome</keyword>
<dbReference type="GO" id="GO:0016301">
    <property type="term" value="F:kinase activity"/>
    <property type="evidence" value="ECO:0007669"/>
    <property type="project" value="UniProtKB-KW"/>
</dbReference>
<evidence type="ECO:0000313" key="16">
    <source>
        <dbReference type="Proteomes" id="UP001501480"/>
    </source>
</evidence>
<evidence type="ECO:0000256" key="1">
    <source>
        <dbReference type="ARBA" id="ARBA00000085"/>
    </source>
</evidence>
<dbReference type="InterPro" id="IPR050428">
    <property type="entry name" value="TCS_sensor_his_kinase"/>
</dbReference>
<dbReference type="SUPFAM" id="SSF47384">
    <property type="entry name" value="Homodimeric domain of signal transducing histidine kinase"/>
    <property type="match status" value="1"/>
</dbReference>
<dbReference type="Gene3D" id="3.30.565.10">
    <property type="entry name" value="Histidine kinase-like ATPase, C-terminal domain"/>
    <property type="match status" value="1"/>
</dbReference>
<dbReference type="SMART" id="SM00387">
    <property type="entry name" value="HATPase_c"/>
    <property type="match status" value="1"/>
</dbReference>
<evidence type="ECO:0000313" key="15">
    <source>
        <dbReference type="EMBL" id="GAA2073125.1"/>
    </source>
</evidence>
<evidence type="ECO:0000259" key="14">
    <source>
        <dbReference type="PROSITE" id="PS50885"/>
    </source>
</evidence>
<evidence type="ECO:0000259" key="13">
    <source>
        <dbReference type="PROSITE" id="PS50109"/>
    </source>
</evidence>
<evidence type="ECO:0000256" key="5">
    <source>
        <dbReference type="ARBA" id="ARBA00022679"/>
    </source>
</evidence>
<dbReference type="InterPro" id="IPR004358">
    <property type="entry name" value="Sig_transdc_His_kin-like_C"/>
</dbReference>
<dbReference type="Pfam" id="PF00672">
    <property type="entry name" value="HAMP"/>
    <property type="match status" value="1"/>
</dbReference>
<gene>
    <name evidence="15" type="ORF">GCM10009821_09210</name>
</gene>
<dbReference type="SUPFAM" id="SSF55874">
    <property type="entry name" value="ATPase domain of HSP90 chaperone/DNA topoisomerase II/histidine kinase"/>
    <property type="match status" value="1"/>
</dbReference>
<feature type="domain" description="HAMP" evidence="14">
    <location>
        <begin position="213"/>
        <end position="265"/>
    </location>
</feature>
<evidence type="ECO:0000256" key="4">
    <source>
        <dbReference type="ARBA" id="ARBA00022553"/>
    </source>
</evidence>
<dbReference type="SMART" id="SM00304">
    <property type="entry name" value="HAMP"/>
    <property type="match status" value="1"/>
</dbReference>
<keyword evidence="10 12" id="KW-0472">Membrane</keyword>
<dbReference type="CDD" id="cd00082">
    <property type="entry name" value="HisKA"/>
    <property type="match status" value="1"/>
</dbReference>
<keyword evidence="7 15" id="KW-0418">Kinase</keyword>
<reference evidence="15 16" key="1">
    <citation type="journal article" date="2019" name="Int. J. Syst. Evol. Microbiol.">
        <title>The Global Catalogue of Microorganisms (GCM) 10K type strain sequencing project: providing services to taxonomists for standard genome sequencing and annotation.</title>
        <authorList>
            <consortium name="The Broad Institute Genomics Platform"/>
            <consortium name="The Broad Institute Genome Sequencing Center for Infectious Disease"/>
            <person name="Wu L."/>
            <person name="Ma J."/>
        </authorList>
    </citation>
    <scope>NUCLEOTIDE SEQUENCE [LARGE SCALE GENOMIC DNA]</scope>
    <source>
        <strain evidence="15 16">JCM 15749</strain>
    </source>
</reference>
<feature type="domain" description="Histidine kinase" evidence="13">
    <location>
        <begin position="273"/>
        <end position="484"/>
    </location>
</feature>
<dbReference type="InterPro" id="IPR003594">
    <property type="entry name" value="HATPase_dom"/>
</dbReference>
<proteinExistence type="predicted"/>
<evidence type="ECO:0000256" key="2">
    <source>
        <dbReference type="ARBA" id="ARBA00004236"/>
    </source>
</evidence>
<protein>
    <recommendedName>
        <fullName evidence="3">histidine kinase</fullName>
        <ecNumber evidence="3">2.7.13.3</ecNumber>
    </recommendedName>
</protein>
<name>A0ABN2VUC3_9ACTN</name>
<dbReference type="SUPFAM" id="SSF158472">
    <property type="entry name" value="HAMP domain-like"/>
    <property type="match status" value="1"/>
</dbReference>
<dbReference type="PRINTS" id="PR00344">
    <property type="entry name" value="BCTRLSENSOR"/>
</dbReference>
<dbReference type="CDD" id="cd00075">
    <property type="entry name" value="HATPase"/>
    <property type="match status" value="1"/>
</dbReference>
<dbReference type="InterPro" id="IPR005467">
    <property type="entry name" value="His_kinase_dom"/>
</dbReference>
<dbReference type="InterPro" id="IPR036097">
    <property type="entry name" value="HisK_dim/P_sf"/>
</dbReference>
<feature type="region of interest" description="Disordered" evidence="11">
    <location>
        <begin position="1"/>
        <end position="26"/>
    </location>
</feature>
<dbReference type="Proteomes" id="UP001501480">
    <property type="component" value="Unassembled WGS sequence"/>
</dbReference>
<dbReference type="PANTHER" id="PTHR45436">
    <property type="entry name" value="SENSOR HISTIDINE KINASE YKOH"/>
    <property type="match status" value="1"/>
</dbReference>
<evidence type="ECO:0000256" key="12">
    <source>
        <dbReference type="SAM" id="Phobius"/>
    </source>
</evidence>
<keyword evidence="4" id="KW-0597">Phosphoprotein</keyword>
<dbReference type="CDD" id="cd06225">
    <property type="entry name" value="HAMP"/>
    <property type="match status" value="1"/>
</dbReference>
<feature type="transmembrane region" description="Helical" evidence="12">
    <location>
        <begin position="191"/>
        <end position="212"/>
    </location>
</feature>